<proteinExistence type="predicted"/>
<comment type="caution">
    <text evidence="2">The sequence shown here is derived from an EMBL/GenBank/DDBJ whole genome shotgun (WGS) entry which is preliminary data.</text>
</comment>
<sequence>MGIIPGRSYRIVNVKAGNVIDLSGGDWHSVFGWQWKGGDNQKWILESQDGLWTFRNKEKGTFLGIAGIQVKFGTRLAASEFPVQWDVQADEDDTTIYRILVPRQPCPLNVELSDNGNGNNGTPLQLWGQWPANHQFWRFEEV</sequence>
<evidence type="ECO:0000313" key="3">
    <source>
        <dbReference type="Proteomes" id="UP001370758"/>
    </source>
</evidence>
<dbReference type="Gene3D" id="2.80.10.50">
    <property type="match status" value="1"/>
</dbReference>
<feature type="domain" description="Ricin B lectin" evidence="1">
    <location>
        <begin position="7"/>
        <end position="76"/>
    </location>
</feature>
<dbReference type="InterPro" id="IPR035992">
    <property type="entry name" value="Ricin_B-like_lectins"/>
</dbReference>
<name>A0AAV9VVW5_9PEZI</name>
<gene>
    <name evidence="2" type="ORF">TWF481_001709</name>
</gene>
<dbReference type="Proteomes" id="UP001370758">
    <property type="component" value="Unassembled WGS sequence"/>
</dbReference>
<protein>
    <recommendedName>
        <fullName evidence="1">Ricin B lectin domain-containing protein</fullName>
    </recommendedName>
</protein>
<dbReference type="CDD" id="cd23422">
    <property type="entry name" value="beta-trefoil_Ricin_MPL_CNL"/>
    <property type="match status" value="1"/>
</dbReference>
<evidence type="ECO:0000259" key="1">
    <source>
        <dbReference type="Pfam" id="PF14200"/>
    </source>
</evidence>
<accession>A0AAV9VVW5</accession>
<dbReference type="Pfam" id="PF14200">
    <property type="entry name" value="RicinB_lectin_2"/>
    <property type="match status" value="1"/>
</dbReference>
<dbReference type="EMBL" id="JAVHJL010000010">
    <property type="protein sequence ID" value="KAK6496721.1"/>
    <property type="molecule type" value="Genomic_DNA"/>
</dbReference>
<organism evidence="2 3">
    <name type="scientific">Arthrobotrys musiformis</name>
    <dbReference type="NCBI Taxonomy" id="47236"/>
    <lineage>
        <taxon>Eukaryota</taxon>
        <taxon>Fungi</taxon>
        <taxon>Dikarya</taxon>
        <taxon>Ascomycota</taxon>
        <taxon>Pezizomycotina</taxon>
        <taxon>Orbiliomycetes</taxon>
        <taxon>Orbiliales</taxon>
        <taxon>Orbiliaceae</taxon>
        <taxon>Arthrobotrys</taxon>
    </lineage>
</organism>
<dbReference type="AlphaFoldDB" id="A0AAV9VVW5"/>
<evidence type="ECO:0000313" key="2">
    <source>
        <dbReference type="EMBL" id="KAK6496721.1"/>
    </source>
</evidence>
<reference evidence="2 3" key="1">
    <citation type="submission" date="2023-08" db="EMBL/GenBank/DDBJ databases">
        <authorList>
            <person name="Palmer J.M."/>
        </authorList>
    </citation>
    <scope>NUCLEOTIDE SEQUENCE [LARGE SCALE GENOMIC DNA]</scope>
    <source>
        <strain evidence="2 3">TWF481</strain>
    </source>
</reference>
<dbReference type="SUPFAM" id="SSF50370">
    <property type="entry name" value="Ricin B-like lectins"/>
    <property type="match status" value="1"/>
</dbReference>
<keyword evidence="3" id="KW-1185">Reference proteome</keyword>
<dbReference type="InterPro" id="IPR000772">
    <property type="entry name" value="Ricin_B_lectin"/>
</dbReference>